<dbReference type="Gene3D" id="3.30.420.10">
    <property type="entry name" value="Ribonuclease H-like superfamily/Ribonuclease H"/>
    <property type="match status" value="1"/>
</dbReference>
<evidence type="ECO:0000313" key="2">
    <source>
        <dbReference type="EMBL" id="GBL74373.1"/>
    </source>
</evidence>
<dbReference type="Proteomes" id="UP000499080">
    <property type="component" value="Unassembled WGS sequence"/>
</dbReference>
<organism evidence="2 3">
    <name type="scientific">Araneus ventricosus</name>
    <name type="common">Orbweaver spider</name>
    <name type="synonym">Epeira ventricosa</name>
    <dbReference type="NCBI Taxonomy" id="182803"/>
    <lineage>
        <taxon>Eukaryota</taxon>
        <taxon>Metazoa</taxon>
        <taxon>Ecdysozoa</taxon>
        <taxon>Arthropoda</taxon>
        <taxon>Chelicerata</taxon>
        <taxon>Arachnida</taxon>
        <taxon>Araneae</taxon>
        <taxon>Araneomorphae</taxon>
        <taxon>Entelegynae</taxon>
        <taxon>Araneoidea</taxon>
        <taxon>Araneidae</taxon>
        <taxon>Araneus</taxon>
    </lineage>
</organism>
<dbReference type="GO" id="GO:0003676">
    <property type="term" value="F:nucleic acid binding"/>
    <property type="evidence" value="ECO:0007669"/>
    <property type="project" value="InterPro"/>
</dbReference>
<protein>
    <recommendedName>
        <fullName evidence="1">Tc1-like transposase DDE domain-containing protein</fullName>
    </recommendedName>
</protein>
<evidence type="ECO:0000259" key="1">
    <source>
        <dbReference type="Pfam" id="PF13358"/>
    </source>
</evidence>
<proteinExistence type="predicted"/>
<keyword evidence="3" id="KW-1185">Reference proteome</keyword>
<comment type="caution">
    <text evidence="2">The sequence shown here is derived from an EMBL/GenBank/DDBJ whole genome shotgun (WGS) entry which is preliminary data.</text>
</comment>
<dbReference type="Pfam" id="PF13358">
    <property type="entry name" value="DDE_3"/>
    <property type="match status" value="1"/>
</dbReference>
<dbReference type="InterPro" id="IPR036397">
    <property type="entry name" value="RNaseH_sf"/>
</dbReference>
<dbReference type="InterPro" id="IPR038717">
    <property type="entry name" value="Tc1-like_DDE_dom"/>
</dbReference>
<accession>A0A4Y2A3T2</accession>
<reference evidence="2 3" key="1">
    <citation type="journal article" date="2019" name="Sci. Rep.">
        <title>Orb-weaving spider Araneus ventricosus genome elucidates the spidroin gene catalogue.</title>
        <authorList>
            <person name="Kono N."/>
            <person name="Nakamura H."/>
            <person name="Ohtoshi R."/>
            <person name="Moran D.A.P."/>
            <person name="Shinohara A."/>
            <person name="Yoshida Y."/>
            <person name="Fujiwara M."/>
            <person name="Mori M."/>
            <person name="Tomita M."/>
            <person name="Arakawa K."/>
        </authorList>
    </citation>
    <scope>NUCLEOTIDE SEQUENCE [LARGE SCALE GENOMIC DNA]</scope>
</reference>
<evidence type="ECO:0000313" key="3">
    <source>
        <dbReference type="Proteomes" id="UP000499080"/>
    </source>
</evidence>
<gene>
    <name evidence="2" type="ORF">AVEN_235342_1</name>
</gene>
<dbReference type="OrthoDB" id="6469105at2759"/>
<sequence length="141" mass="16221">MERKRHQIPSICHVKGHSYTGGGIMVWAEISLGGHTELHMFLGGPLTAVKYRDEILDSYIRRYAGAIGEEFSLMNDNAEPHRARFVVQCLEDKDLELMNCRTLSPDLNPIEHLWDYLGRQVAVSRTLPRSLNEFEQVFLHE</sequence>
<feature type="domain" description="Tc1-like transposase DDE" evidence="1">
    <location>
        <begin position="55"/>
        <end position="126"/>
    </location>
</feature>
<dbReference type="EMBL" id="BGPR01000005">
    <property type="protein sequence ID" value="GBL74373.1"/>
    <property type="molecule type" value="Genomic_DNA"/>
</dbReference>
<dbReference type="AlphaFoldDB" id="A0A4Y2A3T2"/>
<name>A0A4Y2A3T2_ARAVE</name>